<feature type="chain" id="PRO_5040775200" evidence="2">
    <location>
        <begin position="24"/>
        <end position="428"/>
    </location>
</feature>
<keyword evidence="5" id="KW-1185">Reference proteome</keyword>
<organism evidence="4 5">
    <name type="scientific">Sphingomonas liriopis</name>
    <dbReference type="NCBI Taxonomy" id="2949094"/>
    <lineage>
        <taxon>Bacteria</taxon>
        <taxon>Pseudomonadati</taxon>
        <taxon>Pseudomonadota</taxon>
        <taxon>Alphaproteobacteria</taxon>
        <taxon>Sphingomonadales</taxon>
        <taxon>Sphingomonadaceae</taxon>
        <taxon>Sphingomonas</taxon>
    </lineage>
</organism>
<dbReference type="Pfam" id="PF07486">
    <property type="entry name" value="Hydrolase_2"/>
    <property type="match status" value="1"/>
</dbReference>
<gene>
    <name evidence="4" type="ORF">M9979_10780</name>
</gene>
<sequence>MSRPLSAVLAATALAAVAVPALVVTHPPAIPKPHKRVALPRRVVPAAELPSVEPVAYVDLSPEDAKAFNAEVPFSTLPNPPARPFRFAGSDEERARATDCMAAGVLYEAGDDTEGERAVAQVVLNRLRHPAFPKTVCGVIFEGEERSTGCQFSFSCDHALTRWTPTGDAWRRAREVAAAALSGAVYRPVGYATHYHTDWVVPYWQASLDKVVAVHSHLFFRWTGWWGTPPAFNRQVSSAEPVIAQLAPISDAHKTAAALAEAETALLEASEALGMVVASDAASETAPLAPASGDTDSFLVTLPSGVQPDLYPTLAAKACGERKTCRFAAWTDAGKTPASAPLTADQVATMAFSYLRDRDTGLERTLWNCAQFPRADRRQCMKRQVLLTALPAPVATSTPVVAKGPDDLGGVRRKAEPALATTPGIPGK</sequence>
<dbReference type="Proteomes" id="UP001139486">
    <property type="component" value="Unassembled WGS sequence"/>
</dbReference>
<dbReference type="GO" id="GO:0016787">
    <property type="term" value="F:hydrolase activity"/>
    <property type="evidence" value="ECO:0007669"/>
    <property type="project" value="UniProtKB-KW"/>
</dbReference>
<protein>
    <submittedName>
        <fullName evidence="4">Cell wall hydrolase</fullName>
    </submittedName>
</protein>
<reference evidence="4" key="1">
    <citation type="submission" date="2022-05" db="EMBL/GenBank/DDBJ databases">
        <title>Sphingomonas sp. strain RP10 Genome sequencing and assembly.</title>
        <authorList>
            <person name="Kim I."/>
        </authorList>
    </citation>
    <scope>NUCLEOTIDE SEQUENCE</scope>
    <source>
        <strain evidence="4">RP10</strain>
    </source>
</reference>
<evidence type="ECO:0000313" key="5">
    <source>
        <dbReference type="Proteomes" id="UP001139486"/>
    </source>
</evidence>
<keyword evidence="4" id="KW-0378">Hydrolase</keyword>
<feature type="domain" description="Cell wall hydrolase SleB" evidence="3">
    <location>
        <begin position="110"/>
        <end position="220"/>
    </location>
</feature>
<dbReference type="InterPro" id="IPR011105">
    <property type="entry name" value="Cell_wall_hydrolase_SleB"/>
</dbReference>
<evidence type="ECO:0000313" key="4">
    <source>
        <dbReference type="EMBL" id="MCP3735353.1"/>
    </source>
</evidence>
<evidence type="ECO:0000256" key="1">
    <source>
        <dbReference type="SAM" id="MobiDB-lite"/>
    </source>
</evidence>
<evidence type="ECO:0000259" key="3">
    <source>
        <dbReference type="Pfam" id="PF07486"/>
    </source>
</evidence>
<name>A0A9X2HQL8_9SPHN</name>
<proteinExistence type="predicted"/>
<dbReference type="AlphaFoldDB" id="A0A9X2HQL8"/>
<evidence type="ECO:0000256" key="2">
    <source>
        <dbReference type="SAM" id="SignalP"/>
    </source>
</evidence>
<feature type="region of interest" description="Disordered" evidence="1">
    <location>
        <begin position="401"/>
        <end position="428"/>
    </location>
</feature>
<dbReference type="EMBL" id="JAMLDY010000011">
    <property type="protein sequence ID" value="MCP3735353.1"/>
    <property type="molecule type" value="Genomic_DNA"/>
</dbReference>
<feature type="compositionally biased region" description="Basic and acidic residues" evidence="1">
    <location>
        <begin position="404"/>
        <end position="416"/>
    </location>
</feature>
<keyword evidence="2" id="KW-0732">Signal</keyword>
<feature type="signal peptide" evidence="2">
    <location>
        <begin position="1"/>
        <end position="23"/>
    </location>
</feature>
<dbReference type="InterPro" id="IPR042047">
    <property type="entry name" value="SleB_dom1"/>
</dbReference>
<comment type="caution">
    <text evidence="4">The sequence shown here is derived from an EMBL/GenBank/DDBJ whole genome shotgun (WGS) entry which is preliminary data.</text>
</comment>
<dbReference type="Gene3D" id="1.10.10.2520">
    <property type="entry name" value="Cell wall hydrolase SleB, domain 1"/>
    <property type="match status" value="1"/>
</dbReference>
<accession>A0A9X2HQL8</accession>